<dbReference type="AlphaFoldDB" id="A0A1X2GPK3"/>
<sequence>MTTVRIGQQTVPLVSDHYDQATLQKVQQFGPFATWLHAFDKEQQASNEFNIEAVDIQSIDYFAGNIGFIKFKAKVAFHNGKPAPGIVFMRGGAVSMLIVLVNKDDPADDDKIILTLQPRLAVPSFNFPELPAGMLDASGDFAGAASREIQEETGLTVQASELIDLTAKAYGDQWRGAYPSAGGSDEFLRLFVCRKEMAGTEIASLQGKLTGLRDEGEQITLKIVPLKDAWQHSPDMKLLSSLFLYNALYPKQ</sequence>
<feature type="domain" description="Nudix hydrolase" evidence="3">
    <location>
        <begin position="89"/>
        <end position="246"/>
    </location>
</feature>
<dbReference type="InterPro" id="IPR000086">
    <property type="entry name" value="NUDIX_hydrolase_dom"/>
</dbReference>
<gene>
    <name evidence="4" type="ORF">DM01DRAFT_1405322</name>
</gene>
<evidence type="ECO:0000256" key="2">
    <source>
        <dbReference type="ARBA" id="ARBA00022801"/>
    </source>
</evidence>
<dbReference type="PANTHER" id="PTHR11839">
    <property type="entry name" value="UDP/ADP-SUGAR PYROPHOSPHATASE"/>
    <property type="match status" value="1"/>
</dbReference>
<protein>
    <recommendedName>
        <fullName evidence="3">Nudix hydrolase domain-containing protein</fullName>
    </recommendedName>
</protein>
<accession>A0A1X2GPK3</accession>
<dbReference type="SUPFAM" id="SSF55811">
    <property type="entry name" value="Nudix"/>
    <property type="match status" value="1"/>
</dbReference>
<dbReference type="STRING" id="101127.A0A1X2GPK3"/>
<organism evidence="4 5">
    <name type="scientific">Hesseltinella vesiculosa</name>
    <dbReference type="NCBI Taxonomy" id="101127"/>
    <lineage>
        <taxon>Eukaryota</taxon>
        <taxon>Fungi</taxon>
        <taxon>Fungi incertae sedis</taxon>
        <taxon>Mucoromycota</taxon>
        <taxon>Mucoromycotina</taxon>
        <taxon>Mucoromycetes</taxon>
        <taxon>Mucorales</taxon>
        <taxon>Cunninghamellaceae</taxon>
        <taxon>Hesseltinella</taxon>
    </lineage>
</organism>
<dbReference type="GO" id="GO:0080042">
    <property type="term" value="F:ADP-glucose pyrophosphohydrolase activity"/>
    <property type="evidence" value="ECO:0007669"/>
    <property type="project" value="TreeGrafter"/>
</dbReference>
<dbReference type="InterPro" id="IPR015797">
    <property type="entry name" value="NUDIX_hydrolase-like_dom_sf"/>
</dbReference>
<proteinExistence type="predicted"/>
<dbReference type="GO" id="GO:0006753">
    <property type="term" value="P:nucleoside phosphate metabolic process"/>
    <property type="evidence" value="ECO:0007669"/>
    <property type="project" value="TreeGrafter"/>
</dbReference>
<evidence type="ECO:0000313" key="4">
    <source>
        <dbReference type="EMBL" id="ORX58676.1"/>
    </source>
</evidence>
<comment type="cofactor">
    <cofactor evidence="1">
        <name>Mg(2+)</name>
        <dbReference type="ChEBI" id="CHEBI:18420"/>
    </cofactor>
</comment>
<dbReference type="GO" id="GO:0019693">
    <property type="term" value="P:ribose phosphate metabolic process"/>
    <property type="evidence" value="ECO:0007669"/>
    <property type="project" value="TreeGrafter"/>
</dbReference>
<evidence type="ECO:0000256" key="1">
    <source>
        <dbReference type="ARBA" id="ARBA00001946"/>
    </source>
</evidence>
<dbReference type="OrthoDB" id="10249920at2759"/>
<name>A0A1X2GPK3_9FUNG</name>
<dbReference type="Proteomes" id="UP000242146">
    <property type="component" value="Unassembled WGS sequence"/>
</dbReference>
<keyword evidence="2" id="KW-0378">Hydrolase</keyword>
<dbReference type="Gene3D" id="3.90.79.10">
    <property type="entry name" value="Nucleoside Triphosphate Pyrophosphohydrolase"/>
    <property type="match status" value="1"/>
</dbReference>
<dbReference type="EMBL" id="MCGT01000006">
    <property type="protein sequence ID" value="ORX58676.1"/>
    <property type="molecule type" value="Genomic_DNA"/>
</dbReference>
<dbReference type="PROSITE" id="PS51462">
    <property type="entry name" value="NUDIX"/>
    <property type="match status" value="1"/>
</dbReference>
<dbReference type="PANTHER" id="PTHR11839:SF18">
    <property type="entry name" value="NUDIX HYDROLASE DOMAIN-CONTAINING PROTEIN"/>
    <property type="match status" value="1"/>
</dbReference>
<keyword evidence="5" id="KW-1185">Reference proteome</keyword>
<dbReference type="Pfam" id="PF00293">
    <property type="entry name" value="NUDIX"/>
    <property type="match status" value="1"/>
</dbReference>
<evidence type="ECO:0000313" key="5">
    <source>
        <dbReference type="Proteomes" id="UP000242146"/>
    </source>
</evidence>
<evidence type="ECO:0000259" key="3">
    <source>
        <dbReference type="PROSITE" id="PS51462"/>
    </source>
</evidence>
<comment type="caution">
    <text evidence="4">The sequence shown here is derived from an EMBL/GenBank/DDBJ whole genome shotgun (WGS) entry which is preliminary data.</text>
</comment>
<reference evidence="4 5" key="1">
    <citation type="submission" date="2016-07" db="EMBL/GenBank/DDBJ databases">
        <title>Pervasive Adenine N6-methylation of Active Genes in Fungi.</title>
        <authorList>
            <consortium name="DOE Joint Genome Institute"/>
            <person name="Mondo S.J."/>
            <person name="Dannebaum R.O."/>
            <person name="Kuo R.C."/>
            <person name="Labutti K."/>
            <person name="Haridas S."/>
            <person name="Kuo A."/>
            <person name="Salamov A."/>
            <person name="Ahrendt S.R."/>
            <person name="Lipzen A."/>
            <person name="Sullivan W."/>
            <person name="Andreopoulos W.B."/>
            <person name="Clum A."/>
            <person name="Lindquist E."/>
            <person name="Daum C."/>
            <person name="Ramamoorthy G.K."/>
            <person name="Gryganskyi A."/>
            <person name="Culley D."/>
            <person name="Magnuson J.K."/>
            <person name="James T.Y."/>
            <person name="O'Malley M.A."/>
            <person name="Stajich J.E."/>
            <person name="Spatafora J.W."/>
            <person name="Visel A."/>
            <person name="Grigoriev I.V."/>
        </authorList>
    </citation>
    <scope>NUCLEOTIDE SEQUENCE [LARGE SCALE GENOMIC DNA]</scope>
    <source>
        <strain evidence="4 5">NRRL 3301</strain>
    </source>
</reference>
<dbReference type="GO" id="GO:0080041">
    <property type="term" value="F:ADP-ribose pyrophosphohydrolase activity"/>
    <property type="evidence" value="ECO:0007669"/>
    <property type="project" value="TreeGrafter"/>
</dbReference>
<dbReference type="CDD" id="cd03424">
    <property type="entry name" value="NUDIX_ADPRase_Nudt5_UGPPase_Nudt14"/>
    <property type="match status" value="1"/>
</dbReference>